<accession>A0ABR2NJU2</accession>
<protein>
    <submittedName>
        <fullName evidence="2">Uncharacterized protein</fullName>
    </submittedName>
</protein>
<reference evidence="2 3" key="1">
    <citation type="journal article" date="2024" name="G3 (Bethesda)">
        <title>Genome assembly of Hibiscus sabdariffa L. provides insights into metabolisms of medicinal natural products.</title>
        <authorList>
            <person name="Kim T."/>
        </authorList>
    </citation>
    <scope>NUCLEOTIDE SEQUENCE [LARGE SCALE GENOMIC DNA]</scope>
    <source>
        <strain evidence="2">TK-2024</strain>
        <tissue evidence="2">Old leaves</tissue>
    </source>
</reference>
<dbReference type="PANTHER" id="PTHR33067:SF32">
    <property type="entry name" value="ASPARTIC PEPTIDASE DDI1-TYPE DOMAIN-CONTAINING PROTEIN"/>
    <property type="match status" value="1"/>
</dbReference>
<dbReference type="PANTHER" id="PTHR33067">
    <property type="entry name" value="RNA-DIRECTED DNA POLYMERASE-RELATED"/>
    <property type="match status" value="1"/>
</dbReference>
<proteinExistence type="predicted"/>
<evidence type="ECO:0000313" key="3">
    <source>
        <dbReference type="Proteomes" id="UP001396334"/>
    </source>
</evidence>
<comment type="caution">
    <text evidence="2">The sequence shown here is derived from an EMBL/GenBank/DDBJ whole genome shotgun (WGS) entry which is preliminary data.</text>
</comment>
<dbReference type="InterPro" id="IPR021109">
    <property type="entry name" value="Peptidase_aspartic_dom_sf"/>
</dbReference>
<gene>
    <name evidence="2" type="ORF">V6N11_013861</name>
</gene>
<sequence length="332" mass="37525">MGHEQCKVITTRRKKTKKDNDLIKVEENEQLTIEEIASPESATEIPHATTRPDAATSAPKTTISNKAIEQMPNYAKLLKDIVSKRTRMSEFETVAITKGCMAMLHNCLPPTLKYPGSFTIPCAIGNHYVGKALCDLGASINRMPKLVFQRLGIGKARPTIVMLQLADRSYVHPKGKIEDILVRVDKFIFSVDFIVLDCEADEHAPIILGRPFLATRRTLIDCERGELTMWVNEQQITLNVFKALKNADDPEVDVIDAELETYWRDHYLTTESESENFQELKPNEVARQEANRVLSQPGKSFKFLDHSSKEINSPKTYIEQQPTLKICPKLGN</sequence>
<organism evidence="2 3">
    <name type="scientific">Hibiscus sabdariffa</name>
    <name type="common">roselle</name>
    <dbReference type="NCBI Taxonomy" id="183260"/>
    <lineage>
        <taxon>Eukaryota</taxon>
        <taxon>Viridiplantae</taxon>
        <taxon>Streptophyta</taxon>
        <taxon>Embryophyta</taxon>
        <taxon>Tracheophyta</taxon>
        <taxon>Spermatophyta</taxon>
        <taxon>Magnoliopsida</taxon>
        <taxon>eudicotyledons</taxon>
        <taxon>Gunneridae</taxon>
        <taxon>Pentapetalae</taxon>
        <taxon>rosids</taxon>
        <taxon>malvids</taxon>
        <taxon>Malvales</taxon>
        <taxon>Malvaceae</taxon>
        <taxon>Malvoideae</taxon>
        <taxon>Hibiscus</taxon>
    </lineage>
</organism>
<evidence type="ECO:0000313" key="2">
    <source>
        <dbReference type="EMBL" id="KAK8976447.1"/>
    </source>
</evidence>
<dbReference type="Proteomes" id="UP001396334">
    <property type="component" value="Unassembled WGS sequence"/>
</dbReference>
<dbReference type="CDD" id="cd00303">
    <property type="entry name" value="retropepsin_like"/>
    <property type="match status" value="1"/>
</dbReference>
<name>A0ABR2NJU2_9ROSI</name>
<feature type="region of interest" description="Disordered" evidence="1">
    <location>
        <begin position="37"/>
        <end position="60"/>
    </location>
</feature>
<keyword evidence="3" id="KW-1185">Reference proteome</keyword>
<evidence type="ECO:0000256" key="1">
    <source>
        <dbReference type="SAM" id="MobiDB-lite"/>
    </source>
</evidence>
<dbReference type="Gene3D" id="2.40.70.10">
    <property type="entry name" value="Acid Proteases"/>
    <property type="match status" value="1"/>
</dbReference>
<dbReference type="EMBL" id="JBBPBN010000132">
    <property type="protein sequence ID" value="KAK8976447.1"/>
    <property type="molecule type" value="Genomic_DNA"/>
</dbReference>